<reference evidence="2 3" key="1">
    <citation type="submission" date="2014-06" db="EMBL/GenBank/DDBJ databases">
        <title>Evolutionary Origins and Diversification of the Mycorrhizal Mutualists.</title>
        <authorList>
            <consortium name="DOE Joint Genome Institute"/>
            <consortium name="Mycorrhizal Genomics Consortium"/>
            <person name="Kohler A."/>
            <person name="Kuo A."/>
            <person name="Nagy L.G."/>
            <person name="Floudas D."/>
            <person name="Copeland A."/>
            <person name="Barry K.W."/>
            <person name="Cichocki N."/>
            <person name="Veneault-Fourrey C."/>
            <person name="LaButti K."/>
            <person name="Lindquist E.A."/>
            <person name="Lipzen A."/>
            <person name="Lundell T."/>
            <person name="Morin E."/>
            <person name="Murat C."/>
            <person name="Riley R."/>
            <person name="Ohm R."/>
            <person name="Sun H."/>
            <person name="Tunlid A."/>
            <person name="Henrissat B."/>
            <person name="Grigoriev I.V."/>
            <person name="Hibbett D.S."/>
            <person name="Martin F."/>
        </authorList>
    </citation>
    <scope>NUCLEOTIDE SEQUENCE [LARGE SCALE GENOMIC DNA]</scope>
    <source>
        <strain evidence="2 3">SS14</strain>
    </source>
</reference>
<keyword evidence="3" id="KW-1185">Reference proteome</keyword>
<sequence length="182" mass="21266">MASDPSASKKRRIDSLEDSPSPGEHLEEPVDEKWTRQQDLYFEDATIVLLSSDGRPPFYHSDIFKGMFSLSPHQPAQAEKYDDCPLIRLTDNSDELVYFSKAIMHSDYADDSQSMNPRAMAPILRFSKYFVQFMRRRMWLRFRRTSCHGSKMKGLKKRSRTISQSIHSWIFFGNAMATRKDR</sequence>
<organism evidence="2 3">
    <name type="scientific">Sphaerobolus stellatus (strain SS14)</name>
    <dbReference type="NCBI Taxonomy" id="990650"/>
    <lineage>
        <taxon>Eukaryota</taxon>
        <taxon>Fungi</taxon>
        <taxon>Dikarya</taxon>
        <taxon>Basidiomycota</taxon>
        <taxon>Agaricomycotina</taxon>
        <taxon>Agaricomycetes</taxon>
        <taxon>Phallomycetidae</taxon>
        <taxon>Geastrales</taxon>
        <taxon>Sphaerobolaceae</taxon>
        <taxon>Sphaerobolus</taxon>
    </lineage>
</organism>
<feature type="region of interest" description="Disordered" evidence="1">
    <location>
        <begin position="1"/>
        <end position="32"/>
    </location>
</feature>
<dbReference type="OrthoDB" id="3217871at2759"/>
<evidence type="ECO:0000256" key="1">
    <source>
        <dbReference type="SAM" id="MobiDB-lite"/>
    </source>
</evidence>
<proteinExistence type="predicted"/>
<gene>
    <name evidence="2" type="ORF">M422DRAFT_37083</name>
</gene>
<evidence type="ECO:0008006" key="4">
    <source>
        <dbReference type="Google" id="ProtNLM"/>
    </source>
</evidence>
<dbReference type="AlphaFoldDB" id="A0A0C9UUY7"/>
<evidence type="ECO:0000313" key="2">
    <source>
        <dbReference type="EMBL" id="KIJ29136.1"/>
    </source>
</evidence>
<evidence type="ECO:0000313" key="3">
    <source>
        <dbReference type="Proteomes" id="UP000054279"/>
    </source>
</evidence>
<dbReference type="HOGENOM" id="CLU_1482895_0_0_1"/>
<protein>
    <recommendedName>
        <fullName evidence="4">BTB domain-containing protein</fullName>
    </recommendedName>
</protein>
<dbReference type="EMBL" id="KN837290">
    <property type="protein sequence ID" value="KIJ29136.1"/>
    <property type="molecule type" value="Genomic_DNA"/>
</dbReference>
<name>A0A0C9UUY7_SPHS4</name>
<accession>A0A0C9UUY7</accession>
<dbReference type="Proteomes" id="UP000054279">
    <property type="component" value="Unassembled WGS sequence"/>
</dbReference>